<proteinExistence type="predicted"/>
<sequence length="111" mass="12421">MNTIRKLLPKDDFLSLAIVEPRSTAIVPGIKEKEDFFLLTPRKTIAEVLETKQGSLQIHTGSSQQTESTNMIPAKRARTPIINLEDAFDQTSVTRQATTIRVKKEKNAKSV</sequence>
<accession>A0ABC8JUS2</accession>
<dbReference type="AlphaFoldDB" id="A0ABC8JUS2"/>
<protein>
    <submittedName>
        <fullName evidence="1">Uncharacterized protein</fullName>
    </submittedName>
</protein>
<keyword evidence="2" id="KW-1185">Reference proteome</keyword>
<evidence type="ECO:0000313" key="2">
    <source>
        <dbReference type="Proteomes" id="UP001642260"/>
    </source>
</evidence>
<organism evidence="1 2">
    <name type="scientific">Eruca vesicaria subsp. sativa</name>
    <name type="common">Garden rocket</name>
    <name type="synonym">Eruca sativa</name>
    <dbReference type="NCBI Taxonomy" id="29727"/>
    <lineage>
        <taxon>Eukaryota</taxon>
        <taxon>Viridiplantae</taxon>
        <taxon>Streptophyta</taxon>
        <taxon>Embryophyta</taxon>
        <taxon>Tracheophyta</taxon>
        <taxon>Spermatophyta</taxon>
        <taxon>Magnoliopsida</taxon>
        <taxon>eudicotyledons</taxon>
        <taxon>Gunneridae</taxon>
        <taxon>Pentapetalae</taxon>
        <taxon>rosids</taxon>
        <taxon>malvids</taxon>
        <taxon>Brassicales</taxon>
        <taxon>Brassicaceae</taxon>
        <taxon>Brassiceae</taxon>
        <taxon>Eruca</taxon>
    </lineage>
</organism>
<dbReference type="EMBL" id="CAKOAT010119822">
    <property type="protein sequence ID" value="CAH8332642.1"/>
    <property type="molecule type" value="Genomic_DNA"/>
</dbReference>
<name>A0ABC8JUS2_ERUVS</name>
<evidence type="ECO:0000313" key="1">
    <source>
        <dbReference type="EMBL" id="CAH8332642.1"/>
    </source>
</evidence>
<reference evidence="1 2" key="1">
    <citation type="submission" date="2022-03" db="EMBL/GenBank/DDBJ databases">
        <authorList>
            <person name="Macdonald S."/>
            <person name="Ahmed S."/>
            <person name="Newling K."/>
        </authorList>
    </citation>
    <scope>NUCLEOTIDE SEQUENCE [LARGE SCALE GENOMIC DNA]</scope>
</reference>
<gene>
    <name evidence="1" type="ORF">ERUC_LOCUS12670</name>
</gene>
<comment type="caution">
    <text evidence="1">The sequence shown here is derived from an EMBL/GenBank/DDBJ whole genome shotgun (WGS) entry which is preliminary data.</text>
</comment>
<dbReference type="Proteomes" id="UP001642260">
    <property type="component" value="Unassembled WGS sequence"/>
</dbReference>